<evidence type="ECO:0000313" key="2">
    <source>
        <dbReference type="Proteomes" id="UP000059680"/>
    </source>
</evidence>
<dbReference type="Proteomes" id="UP000059680">
    <property type="component" value="Chromosome 10"/>
</dbReference>
<gene>
    <name evidence="1" type="ordered locus">Os10g0327050</name>
    <name evidence="1" type="ORF">OSNPB_100327050</name>
</gene>
<dbReference type="EMBL" id="AP014966">
    <property type="protein sequence ID" value="BAT10334.1"/>
    <property type="molecule type" value="Genomic_DNA"/>
</dbReference>
<dbReference type="InParanoid" id="A0A0P0XSV5"/>
<accession>A0A0P0XSV5</accession>
<keyword evidence="2" id="KW-1185">Reference proteome</keyword>
<name>A0A0P0XSV5_ORYSJ</name>
<protein>
    <submittedName>
        <fullName evidence="1">Os10g0327050 protein</fullName>
    </submittedName>
</protein>
<reference evidence="1 2" key="3">
    <citation type="journal article" date="2013" name="Rice">
        <title>Improvement of the Oryza sativa Nipponbare reference genome using next generation sequence and optical map data.</title>
        <authorList>
            <person name="Kawahara Y."/>
            <person name="de la Bastide M."/>
            <person name="Hamilton J.P."/>
            <person name="Kanamori H."/>
            <person name="McCombie W.R."/>
            <person name="Ouyang S."/>
            <person name="Schwartz D.C."/>
            <person name="Tanaka T."/>
            <person name="Wu J."/>
            <person name="Zhou S."/>
            <person name="Childs K.L."/>
            <person name="Davidson R.M."/>
            <person name="Lin H."/>
            <person name="Quesada-Ocampo L."/>
            <person name="Vaillancourt B."/>
            <person name="Sakai H."/>
            <person name="Lee S.S."/>
            <person name="Kim J."/>
            <person name="Numa H."/>
            <person name="Itoh T."/>
            <person name="Buell C.R."/>
            <person name="Matsumoto T."/>
        </authorList>
    </citation>
    <scope>NUCLEOTIDE SEQUENCE [LARGE SCALE GENOMIC DNA]</scope>
    <source>
        <strain evidence="2">cv. Nipponbare</strain>
    </source>
</reference>
<dbReference type="AlphaFoldDB" id="A0A0P0XSV5"/>
<reference evidence="2" key="1">
    <citation type="journal article" date="2005" name="Nature">
        <title>The map-based sequence of the rice genome.</title>
        <authorList>
            <consortium name="International rice genome sequencing project (IRGSP)"/>
            <person name="Matsumoto T."/>
            <person name="Wu J."/>
            <person name="Kanamori H."/>
            <person name="Katayose Y."/>
            <person name="Fujisawa M."/>
            <person name="Namiki N."/>
            <person name="Mizuno H."/>
            <person name="Yamamoto K."/>
            <person name="Antonio B.A."/>
            <person name="Baba T."/>
            <person name="Sakata K."/>
            <person name="Nagamura Y."/>
            <person name="Aoki H."/>
            <person name="Arikawa K."/>
            <person name="Arita K."/>
            <person name="Bito T."/>
            <person name="Chiden Y."/>
            <person name="Fujitsuka N."/>
            <person name="Fukunaka R."/>
            <person name="Hamada M."/>
            <person name="Harada C."/>
            <person name="Hayashi A."/>
            <person name="Hijishita S."/>
            <person name="Honda M."/>
            <person name="Hosokawa S."/>
            <person name="Ichikawa Y."/>
            <person name="Idonuma A."/>
            <person name="Iijima M."/>
            <person name="Ikeda M."/>
            <person name="Ikeno M."/>
            <person name="Ito K."/>
            <person name="Ito S."/>
            <person name="Ito T."/>
            <person name="Ito Y."/>
            <person name="Ito Y."/>
            <person name="Iwabuchi A."/>
            <person name="Kamiya K."/>
            <person name="Karasawa W."/>
            <person name="Kurita K."/>
            <person name="Katagiri S."/>
            <person name="Kikuta A."/>
            <person name="Kobayashi H."/>
            <person name="Kobayashi N."/>
            <person name="Machita K."/>
            <person name="Maehara T."/>
            <person name="Masukawa M."/>
            <person name="Mizubayashi T."/>
            <person name="Mukai Y."/>
            <person name="Nagasaki H."/>
            <person name="Nagata Y."/>
            <person name="Naito S."/>
            <person name="Nakashima M."/>
            <person name="Nakama Y."/>
            <person name="Nakamichi Y."/>
            <person name="Nakamura M."/>
            <person name="Meguro A."/>
            <person name="Negishi M."/>
            <person name="Ohta I."/>
            <person name="Ohta T."/>
            <person name="Okamoto M."/>
            <person name="Ono N."/>
            <person name="Saji S."/>
            <person name="Sakaguchi M."/>
            <person name="Sakai K."/>
            <person name="Shibata M."/>
            <person name="Shimokawa T."/>
            <person name="Song J."/>
            <person name="Takazaki Y."/>
            <person name="Terasawa K."/>
            <person name="Tsugane M."/>
            <person name="Tsuji K."/>
            <person name="Ueda S."/>
            <person name="Waki K."/>
            <person name="Yamagata H."/>
            <person name="Yamamoto M."/>
            <person name="Yamamoto S."/>
            <person name="Yamane H."/>
            <person name="Yoshiki S."/>
            <person name="Yoshihara R."/>
            <person name="Yukawa K."/>
            <person name="Zhong H."/>
            <person name="Yano M."/>
            <person name="Yuan Q."/>
            <person name="Ouyang S."/>
            <person name="Liu J."/>
            <person name="Jones K.M."/>
            <person name="Gansberger K."/>
            <person name="Moffat K."/>
            <person name="Hill J."/>
            <person name="Bera J."/>
            <person name="Fadrosh D."/>
            <person name="Jin S."/>
            <person name="Johri S."/>
            <person name="Kim M."/>
            <person name="Overton L."/>
            <person name="Reardon M."/>
            <person name="Tsitrin T."/>
            <person name="Vuong H."/>
            <person name="Weaver B."/>
            <person name="Ciecko A."/>
            <person name="Tallon L."/>
            <person name="Jackson J."/>
            <person name="Pai G."/>
            <person name="Aken S.V."/>
            <person name="Utterback T."/>
            <person name="Reidmuller S."/>
            <person name="Feldblyum T."/>
            <person name="Hsiao J."/>
            <person name="Zismann V."/>
            <person name="Iobst S."/>
            <person name="de Vazeille A.R."/>
            <person name="Buell C.R."/>
            <person name="Ying K."/>
            <person name="Li Y."/>
            <person name="Lu T."/>
            <person name="Huang Y."/>
            <person name="Zhao Q."/>
            <person name="Feng Q."/>
            <person name="Zhang L."/>
            <person name="Zhu J."/>
            <person name="Weng Q."/>
            <person name="Mu J."/>
            <person name="Lu Y."/>
            <person name="Fan D."/>
            <person name="Liu Y."/>
            <person name="Guan J."/>
            <person name="Zhang Y."/>
            <person name="Yu S."/>
            <person name="Liu X."/>
            <person name="Zhang Y."/>
            <person name="Hong G."/>
            <person name="Han B."/>
            <person name="Choisne N."/>
            <person name="Demange N."/>
            <person name="Orjeda G."/>
            <person name="Samain S."/>
            <person name="Cattolico L."/>
            <person name="Pelletier E."/>
            <person name="Couloux A."/>
            <person name="Segurens B."/>
            <person name="Wincker P."/>
            <person name="D'Hont A."/>
            <person name="Scarpelli C."/>
            <person name="Weissenbach J."/>
            <person name="Salanoubat M."/>
            <person name="Quetier F."/>
            <person name="Yu Y."/>
            <person name="Kim H.R."/>
            <person name="Rambo T."/>
            <person name="Currie J."/>
            <person name="Collura K."/>
            <person name="Luo M."/>
            <person name="Yang T."/>
            <person name="Ammiraju J.S.S."/>
            <person name="Engler F."/>
            <person name="Soderlund C."/>
            <person name="Wing R.A."/>
            <person name="Palmer L.E."/>
            <person name="de la Bastide M."/>
            <person name="Spiegel L."/>
            <person name="Nascimento L."/>
            <person name="Zutavern T."/>
            <person name="O'Shaughnessy A."/>
            <person name="Dike S."/>
            <person name="Dedhia N."/>
            <person name="Preston R."/>
            <person name="Balija V."/>
            <person name="McCombie W.R."/>
            <person name="Chow T."/>
            <person name="Chen H."/>
            <person name="Chung M."/>
            <person name="Chen C."/>
            <person name="Shaw J."/>
            <person name="Wu H."/>
            <person name="Hsiao K."/>
            <person name="Chao Y."/>
            <person name="Chu M."/>
            <person name="Cheng C."/>
            <person name="Hour A."/>
            <person name="Lee P."/>
            <person name="Lin S."/>
            <person name="Lin Y."/>
            <person name="Liou J."/>
            <person name="Liu S."/>
            <person name="Hsing Y."/>
            <person name="Raghuvanshi S."/>
            <person name="Mohanty A."/>
            <person name="Bharti A.K."/>
            <person name="Gaur A."/>
            <person name="Gupta V."/>
            <person name="Kumar D."/>
            <person name="Ravi V."/>
            <person name="Vij S."/>
            <person name="Kapur A."/>
            <person name="Khurana P."/>
            <person name="Khurana P."/>
            <person name="Khurana J.P."/>
            <person name="Tyagi A.K."/>
            <person name="Gaikwad K."/>
            <person name="Singh A."/>
            <person name="Dalal V."/>
            <person name="Srivastava S."/>
            <person name="Dixit A."/>
            <person name="Pal A.K."/>
            <person name="Ghazi I.A."/>
            <person name="Yadav M."/>
            <person name="Pandit A."/>
            <person name="Bhargava A."/>
            <person name="Sureshbabu K."/>
            <person name="Batra K."/>
            <person name="Sharma T.R."/>
            <person name="Mohapatra T."/>
            <person name="Singh N.K."/>
            <person name="Messing J."/>
            <person name="Nelson A.B."/>
            <person name="Fuks G."/>
            <person name="Kavchok S."/>
            <person name="Keizer G."/>
            <person name="Linton E."/>
            <person name="Llaca V."/>
            <person name="Song R."/>
            <person name="Tanyolac B."/>
            <person name="Young S."/>
            <person name="Ho-Il K."/>
            <person name="Hahn J.H."/>
            <person name="Sangsakoo G."/>
            <person name="Vanavichit A."/>
            <person name="de Mattos Luiz.A.T."/>
            <person name="Zimmer P.D."/>
            <person name="Malone G."/>
            <person name="Dellagostin O."/>
            <person name="de Oliveira A.C."/>
            <person name="Bevan M."/>
            <person name="Bancroft I."/>
            <person name="Minx P."/>
            <person name="Cordum H."/>
            <person name="Wilson R."/>
            <person name="Cheng Z."/>
            <person name="Jin W."/>
            <person name="Jiang J."/>
            <person name="Leong S.A."/>
            <person name="Iwama H."/>
            <person name="Gojobori T."/>
            <person name="Itoh T."/>
            <person name="Niimura Y."/>
            <person name="Fujii Y."/>
            <person name="Habara T."/>
            <person name="Sakai H."/>
            <person name="Sato Y."/>
            <person name="Wilson G."/>
            <person name="Kumar K."/>
            <person name="McCouch S."/>
            <person name="Juretic N."/>
            <person name="Hoen D."/>
            <person name="Wright S."/>
            <person name="Bruskiewich R."/>
            <person name="Bureau T."/>
            <person name="Miyao A."/>
            <person name="Hirochika H."/>
            <person name="Nishikawa T."/>
            <person name="Kadowaki K."/>
            <person name="Sugiura M."/>
            <person name="Burr B."/>
            <person name="Sasaki T."/>
        </authorList>
    </citation>
    <scope>NUCLEOTIDE SEQUENCE [LARGE SCALE GENOMIC DNA]</scope>
    <source>
        <strain evidence="2">cv. Nipponbare</strain>
    </source>
</reference>
<reference evidence="1 2" key="2">
    <citation type="journal article" date="2013" name="Plant Cell Physiol.">
        <title>Rice Annotation Project Database (RAP-DB): an integrative and interactive database for rice genomics.</title>
        <authorList>
            <person name="Sakai H."/>
            <person name="Lee S.S."/>
            <person name="Tanaka T."/>
            <person name="Numa H."/>
            <person name="Kim J."/>
            <person name="Kawahara Y."/>
            <person name="Wakimoto H."/>
            <person name="Yang C.C."/>
            <person name="Iwamoto M."/>
            <person name="Abe T."/>
            <person name="Yamada Y."/>
            <person name="Muto A."/>
            <person name="Inokuchi H."/>
            <person name="Ikemura T."/>
            <person name="Matsumoto T."/>
            <person name="Sasaki T."/>
            <person name="Itoh T."/>
        </authorList>
    </citation>
    <scope>NUCLEOTIDE SEQUENCE [LARGE SCALE GENOMIC DNA]</scope>
    <source>
        <strain evidence="2">cv. Nipponbare</strain>
    </source>
</reference>
<dbReference type="Gramene" id="Os10t0327050-00">
    <property type="protein sequence ID" value="Os10t0327050-00"/>
    <property type="gene ID" value="Os10g0327050"/>
</dbReference>
<organism evidence="1 2">
    <name type="scientific">Oryza sativa subsp. japonica</name>
    <name type="common">Rice</name>
    <dbReference type="NCBI Taxonomy" id="39947"/>
    <lineage>
        <taxon>Eukaryota</taxon>
        <taxon>Viridiplantae</taxon>
        <taxon>Streptophyta</taxon>
        <taxon>Embryophyta</taxon>
        <taxon>Tracheophyta</taxon>
        <taxon>Spermatophyta</taxon>
        <taxon>Magnoliopsida</taxon>
        <taxon>Liliopsida</taxon>
        <taxon>Poales</taxon>
        <taxon>Poaceae</taxon>
        <taxon>BOP clade</taxon>
        <taxon>Oryzoideae</taxon>
        <taxon>Oryzeae</taxon>
        <taxon>Oryzinae</taxon>
        <taxon>Oryza</taxon>
        <taxon>Oryza sativa</taxon>
    </lineage>
</organism>
<feature type="non-terminal residue" evidence="1">
    <location>
        <position position="1"/>
    </location>
</feature>
<feature type="non-terminal residue" evidence="1">
    <location>
        <position position="226"/>
    </location>
</feature>
<dbReference type="PaxDb" id="39947-A0A0P0XSV5"/>
<proteinExistence type="predicted"/>
<sequence>RRDELHRRVAVEEDEGLVPKVAPHRVEPPSHLSSEHLGHVHPERLQARPARRRRLVGRALHHTVDVVHHVLRRRHEAVAGGHHPSGVPQRRVVRRPVGQRAGEVRHERVEVAGVGGDAVRARAPDQDLRVVGPRREVHVREPGEAAVVEHGHVHVAPALVEGDGRHRGEAGRAPDAVGVAAAEREAPRLRVRAAPSGRGGEAGGSIGCAGGQRGEDAVDVGVVGGV</sequence>
<evidence type="ECO:0000313" key="1">
    <source>
        <dbReference type="EMBL" id="BAT10334.1"/>
    </source>
</evidence>
<dbReference type="FunCoup" id="A0A0P0XSV5">
    <property type="interactions" value="6"/>
</dbReference>